<dbReference type="GO" id="GO:0003700">
    <property type="term" value="F:DNA-binding transcription factor activity"/>
    <property type="evidence" value="ECO:0007669"/>
    <property type="project" value="InterPro"/>
</dbReference>
<proteinExistence type="predicted"/>
<dbReference type="SMART" id="SM00347">
    <property type="entry name" value="HTH_MARR"/>
    <property type="match status" value="1"/>
</dbReference>
<dbReference type="InterPro" id="IPR036390">
    <property type="entry name" value="WH_DNA-bd_sf"/>
</dbReference>
<organism evidence="2 3">
    <name type="scientific">Antrihabitans cavernicola</name>
    <dbReference type="NCBI Taxonomy" id="2495913"/>
    <lineage>
        <taxon>Bacteria</taxon>
        <taxon>Bacillati</taxon>
        <taxon>Actinomycetota</taxon>
        <taxon>Actinomycetes</taxon>
        <taxon>Mycobacteriales</taxon>
        <taxon>Nocardiaceae</taxon>
        <taxon>Antrihabitans</taxon>
    </lineage>
</organism>
<name>A0A5A7SC13_9NOCA</name>
<dbReference type="PROSITE" id="PS50995">
    <property type="entry name" value="HTH_MARR_2"/>
    <property type="match status" value="1"/>
</dbReference>
<gene>
    <name evidence="2" type="ORF">FOY51_14095</name>
</gene>
<dbReference type="Proteomes" id="UP000322244">
    <property type="component" value="Unassembled WGS sequence"/>
</dbReference>
<dbReference type="PANTHER" id="PTHR33164:SF43">
    <property type="entry name" value="HTH-TYPE TRANSCRIPTIONAL REPRESSOR YETL"/>
    <property type="match status" value="1"/>
</dbReference>
<evidence type="ECO:0000259" key="1">
    <source>
        <dbReference type="PROSITE" id="PS50995"/>
    </source>
</evidence>
<dbReference type="GO" id="GO:0006950">
    <property type="term" value="P:response to stress"/>
    <property type="evidence" value="ECO:0007669"/>
    <property type="project" value="TreeGrafter"/>
</dbReference>
<dbReference type="InterPro" id="IPR036388">
    <property type="entry name" value="WH-like_DNA-bd_sf"/>
</dbReference>
<dbReference type="EMBL" id="VLNY01000006">
    <property type="protein sequence ID" value="KAA0022133.1"/>
    <property type="molecule type" value="Genomic_DNA"/>
</dbReference>
<reference evidence="2 3" key="1">
    <citation type="submission" date="2019-07" db="EMBL/GenBank/DDBJ databases">
        <title>Rhodococcus cavernicolus sp. nov., isolated from a cave.</title>
        <authorList>
            <person name="Lee S.D."/>
        </authorList>
    </citation>
    <scope>NUCLEOTIDE SEQUENCE [LARGE SCALE GENOMIC DNA]</scope>
    <source>
        <strain evidence="2 3">C1-24</strain>
    </source>
</reference>
<dbReference type="SUPFAM" id="SSF46785">
    <property type="entry name" value="Winged helix' DNA-binding domain"/>
    <property type="match status" value="1"/>
</dbReference>
<evidence type="ECO:0000313" key="2">
    <source>
        <dbReference type="EMBL" id="KAA0022133.1"/>
    </source>
</evidence>
<protein>
    <submittedName>
        <fullName evidence="2">Winged helix-turn-helix transcriptional regulator</fullName>
    </submittedName>
</protein>
<dbReference type="AlphaFoldDB" id="A0A5A7SC13"/>
<dbReference type="InterPro" id="IPR000835">
    <property type="entry name" value="HTH_MarR-typ"/>
</dbReference>
<dbReference type="RefSeq" id="WP_149430894.1">
    <property type="nucleotide sequence ID" value="NZ_VLNY01000006.1"/>
</dbReference>
<sequence>MKAVPTDNQYRHLLEFRTKLRRFDQWSRAAAHDHGLTHSQHQLLLAIRGHADAGGPTIGDVADALLIKSHTAGELVDRTHALGLVDRARDPDDHRRVRLLLTHKGNDVLHALTAVHLEELRRLGPLLGDL</sequence>
<dbReference type="PANTHER" id="PTHR33164">
    <property type="entry name" value="TRANSCRIPTIONAL REGULATOR, MARR FAMILY"/>
    <property type="match status" value="1"/>
</dbReference>
<evidence type="ECO:0000313" key="3">
    <source>
        <dbReference type="Proteomes" id="UP000322244"/>
    </source>
</evidence>
<dbReference type="InterPro" id="IPR039422">
    <property type="entry name" value="MarR/SlyA-like"/>
</dbReference>
<dbReference type="Pfam" id="PF12802">
    <property type="entry name" value="MarR_2"/>
    <property type="match status" value="1"/>
</dbReference>
<feature type="domain" description="HTH marR-type" evidence="1">
    <location>
        <begin position="6"/>
        <end position="130"/>
    </location>
</feature>
<dbReference type="Gene3D" id="1.10.10.10">
    <property type="entry name" value="Winged helix-like DNA-binding domain superfamily/Winged helix DNA-binding domain"/>
    <property type="match status" value="1"/>
</dbReference>
<dbReference type="OrthoDB" id="162531at2"/>
<comment type="caution">
    <text evidence="2">The sequence shown here is derived from an EMBL/GenBank/DDBJ whole genome shotgun (WGS) entry which is preliminary data.</text>
</comment>
<keyword evidence="3" id="KW-1185">Reference proteome</keyword>
<accession>A0A5A7SC13</accession>